<accession>A0A370HXB1</accession>
<keyword evidence="2" id="KW-1185">Reference proteome</keyword>
<comment type="caution">
    <text evidence="1">The sequence shown here is derived from an EMBL/GenBank/DDBJ whole genome shotgun (WGS) entry which is preliminary data.</text>
</comment>
<reference evidence="1 2" key="1">
    <citation type="submission" date="2018-07" db="EMBL/GenBank/DDBJ databases">
        <title>Genomic Encyclopedia of Type Strains, Phase IV (KMG-IV): sequencing the most valuable type-strain genomes for metagenomic binning, comparative biology and taxonomic classification.</title>
        <authorList>
            <person name="Goeker M."/>
        </authorList>
    </citation>
    <scope>NUCLEOTIDE SEQUENCE [LARGE SCALE GENOMIC DNA]</scope>
    <source>
        <strain evidence="1 2">DSM 44290</strain>
    </source>
</reference>
<evidence type="ECO:0000313" key="1">
    <source>
        <dbReference type="EMBL" id="RDI62920.1"/>
    </source>
</evidence>
<sequence length="176" mass="20432">MRKPTIDNLYNDLTQWAATDAVALNEAVALSNNAGWEQWCVVQFLRWQHHQPEAAQGVNFHREWREWNPASRRRYDIVYNSRPEPDAGAYPVLVTQWKAMKENVSYNLFEDIGTLTEINTYWEQHQRAWLPVLVGLTIAGAEFPGARELPTVPAANVRLYISTAETWKPFYNRVKT</sequence>
<protein>
    <submittedName>
        <fullName evidence="1">Uncharacterized protein</fullName>
    </submittedName>
</protein>
<organism evidence="1 2">
    <name type="scientific">Nocardia pseudobrasiliensis</name>
    <dbReference type="NCBI Taxonomy" id="45979"/>
    <lineage>
        <taxon>Bacteria</taxon>
        <taxon>Bacillati</taxon>
        <taxon>Actinomycetota</taxon>
        <taxon>Actinomycetes</taxon>
        <taxon>Mycobacteriales</taxon>
        <taxon>Nocardiaceae</taxon>
        <taxon>Nocardia</taxon>
    </lineage>
</organism>
<name>A0A370HXB1_9NOCA</name>
<gene>
    <name evidence="1" type="ORF">DFR76_112239</name>
</gene>
<evidence type="ECO:0000313" key="2">
    <source>
        <dbReference type="Proteomes" id="UP000254869"/>
    </source>
</evidence>
<dbReference type="RefSeq" id="WP_147288082.1">
    <property type="nucleotide sequence ID" value="NZ_QQBC01000012.1"/>
</dbReference>
<dbReference type="STRING" id="1210086.GCA_001613105_06359"/>
<dbReference type="EMBL" id="QQBC01000012">
    <property type="protein sequence ID" value="RDI62920.1"/>
    <property type="molecule type" value="Genomic_DNA"/>
</dbReference>
<dbReference type="Proteomes" id="UP000254869">
    <property type="component" value="Unassembled WGS sequence"/>
</dbReference>
<proteinExistence type="predicted"/>
<dbReference type="AlphaFoldDB" id="A0A370HXB1"/>